<dbReference type="SUPFAM" id="SSF54373">
    <property type="entry name" value="FAD-linked reductases, C-terminal domain"/>
    <property type="match status" value="1"/>
</dbReference>
<evidence type="ECO:0000259" key="3">
    <source>
        <dbReference type="Pfam" id="PF01494"/>
    </source>
</evidence>
<dbReference type="KEGG" id="sphi:TS85_18530"/>
<sequence length="389" mass="42868">MKTQVAIIGAGPSGLLLGHLLRRQGIGCVVIERQSPDYVLSRIRAGVLETVTTDLMEQLGIDARMHAEGLIEEGFNLADGDRLIRIDITALTGKHVTVYGQTELTRDLMAAAPERGLEIVYEAKDVAIHGVEGDSPSVTYAIDGVEHRIEADFIAGCDGFHGPSRKAIPAPLVREFERVYPFGWLGILADVPPCHHELIYANGPRGFALASMRSNTRSRYYIQVPLTDTLDQWPEERLWDELALRFDPISEKGVTRGPALEMSIAPLRSFVFETMRHGRLFLAGDSAHIVPPTGAKGLNLAASDVAYLAEALAGHYRDGSEAGLAGYEARALARIWKAERFSWYLTKLMHRFPEDGSFEHRMQSAEIDYVASSTAMQKVIAENYVGLPL</sequence>
<reference evidence="4 5" key="2">
    <citation type="submission" date="2015-02" db="EMBL/GenBank/DDBJ databases">
        <title>The complete genome of Sphingomonas hengshuiensis sp. WHSC-8 isolated from soil of Hengshui Lake.</title>
        <authorList>
            <person name="Wei S."/>
            <person name="Guo J."/>
            <person name="Su C."/>
            <person name="Wu R."/>
            <person name="Zhang Z."/>
            <person name="Liang K."/>
            <person name="Li H."/>
            <person name="Wang T."/>
            <person name="Liu H."/>
            <person name="Zhang C."/>
            <person name="Li Z."/>
            <person name="Wang Q."/>
            <person name="Meng J."/>
        </authorList>
    </citation>
    <scope>NUCLEOTIDE SEQUENCE [LARGE SCALE GENOMIC DNA]</scope>
    <source>
        <strain evidence="4 5">WHSC-8</strain>
    </source>
</reference>
<dbReference type="EC" id="1.14.13.2" evidence="4"/>
<keyword evidence="4" id="KW-0560">Oxidoreductase</keyword>
<keyword evidence="5" id="KW-1185">Reference proteome</keyword>
<protein>
    <submittedName>
        <fullName evidence="4">4-hydroxybenzoate 3-monooxygenase</fullName>
        <ecNumber evidence="4">1.14.13.2</ecNumber>
    </submittedName>
</protein>
<dbReference type="PANTHER" id="PTHR43004">
    <property type="entry name" value="TRK SYSTEM POTASSIUM UPTAKE PROTEIN"/>
    <property type="match status" value="1"/>
</dbReference>
<keyword evidence="2" id="KW-0274">FAD</keyword>
<keyword evidence="1" id="KW-0285">Flavoprotein</keyword>
<feature type="domain" description="FAD-binding" evidence="3">
    <location>
        <begin position="2"/>
        <end position="342"/>
    </location>
</feature>
<dbReference type="OrthoDB" id="9791689at2"/>
<reference evidence="4 5" key="1">
    <citation type="journal article" date="2015" name="Int. J. Syst. Evol. Microbiol.">
        <title>Sphingomonas hengshuiensis sp. nov., isolated from lake wetland.</title>
        <authorList>
            <person name="Wei S."/>
            <person name="Wang T."/>
            <person name="Liu H."/>
            <person name="Zhang C."/>
            <person name="Guo J."/>
            <person name="Wang Q."/>
            <person name="Liang K."/>
            <person name="Zhang Z."/>
        </authorList>
    </citation>
    <scope>NUCLEOTIDE SEQUENCE [LARGE SCALE GENOMIC DNA]</scope>
    <source>
        <strain evidence="4 5">WHSC-8</strain>
    </source>
</reference>
<evidence type="ECO:0000313" key="5">
    <source>
        <dbReference type="Proteomes" id="UP000032300"/>
    </source>
</evidence>
<dbReference type="NCBIfam" id="NF006091">
    <property type="entry name" value="PRK08243.1"/>
    <property type="match status" value="1"/>
</dbReference>
<gene>
    <name evidence="4" type="ORF">TS85_18530</name>
</gene>
<evidence type="ECO:0000313" key="4">
    <source>
        <dbReference type="EMBL" id="AJP73362.1"/>
    </source>
</evidence>
<proteinExistence type="predicted"/>
<dbReference type="RefSeq" id="WP_044334205.1">
    <property type="nucleotide sequence ID" value="NZ_CP010836.1"/>
</dbReference>
<dbReference type="GO" id="GO:0043639">
    <property type="term" value="P:benzoate catabolic process"/>
    <property type="evidence" value="ECO:0007669"/>
    <property type="project" value="InterPro"/>
</dbReference>
<dbReference type="PRINTS" id="PR00420">
    <property type="entry name" value="RNGMNOXGNASE"/>
</dbReference>
<name>A0A7U4LGA8_9SPHN</name>
<evidence type="ECO:0000256" key="1">
    <source>
        <dbReference type="ARBA" id="ARBA00022630"/>
    </source>
</evidence>
<accession>A0A7U4LGA8</accession>
<dbReference type="Gene3D" id="3.50.50.60">
    <property type="entry name" value="FAD/NAD(P)-binding domain"/>
    <property type="match status" value="1"/>
</dbReference>
<dbReference type="GO" id="GO:0071949">
    <property type="term" value="F:FAD binding"/>
    <property type="evidence" value="ECO:0007669"/>
    <property type="project" value="InterPro"/>
</dbReference>
<dbReference type="SUPFAM" id="SSF51905">
    <property type="entry name" value="FAD/NAD(P)-binding domain"/>
    <property type="match status" value="1"/>
</dbReference>
<dbReference type="PANTHER" id="PTHR43004:SF3">
    <property type="entry name" value="P-HYDROXYBENZOATE HYDROXYLASE"/>
    <property type="match status" value="1"/>
</dbReference>
<dbReference type="GO" id="GO:0018659">
    <property type="term" value="F:4-hydroxybenzoate 3-monooxygenase activity"/>
    <property type="evidence" value="ECO:0007669"/>
    <property type="project" value="UniProtKB-EC"/>
</dbReference>
<dbReference type="NCBIfam" id="TIGR02360">
    <property type="entry name" value="pbenz_hydroxyl"/>
    <property type="match status" value="1"/>
</dbReference>
<dbReference type="InterPro" id="IPR050641">
    <property type="entry name" value="RIFMO-like"/>
</dbReference>
<dbReference type="Gene3D" id="3.30.9.10">
    <property type="entry name" value="D-Amino Acid Oxidase, subunit A, domain 2"/>
    <property type="match status" value="1"/>
</dbReference>
<dbReference type="EMBL" id="CP010836">
    <property type="protein sequence ID" value="AJP73362.1"/>
    <property type="molecule type" value="Genomic_DNA"/>
</dbReference>
<evidence type="ECO:0000256" key="2">
    <source>
        <dbReference type="ARBA" id="ARBA00022827"/>
    </source>
</evidence>
<dbReference type="InterPro" id="IPR002938">
    <property type="entry name" value="FAD-bd"/>
</dbReference>
<keyword evidence="4" id="KW-0503">Monooxygenase</keyword>
<dbReference type="Pfam" id="PF01494">
    <property type="entry name" value="FAD_binding_3"/>
    <property type="match status" value="1"/>
</dbReference>
<organism evidence="4 5">
    <name type="scientific">Sphingomonas hengshuiensis</name>
    <dbReference type="NCBI Taxonomy" id="1609977"/>
    <lineage>
        <taxon>Bacteria</taxon>
        <taxon>Pseudomonadati</taxon>
        <taxon>Pseudomonadota</taxon>
        <taxon>Alphaproteobacteria</taxon>
        <taxon>Sphingomonadales</taxon>
        <taxon>Sphingomonadaceae</taxon>
        <taxon>Sphingomonas</taxon>
    </lineage>
</organism>
<dbReference type="Proteomes" id="UP000032300">
    <property type="component" value="Chromosome"/>
</dbReference>
<dbReference type="InterPro" id="IPR036188">
    <property type="entry name" value="FAD/NAD-bd_sf"/>
</dbReference>
<dbReference type="InterPro" id="IPR012733">
    <property type="entry name" value="HB_mOase"/>
</dbReference>
<dbReference type="AlphaFoldDB" id="A0A7U4LGA8"/>